<proteinExistence type="predicted"/>
<evidence type="ECO:0000313" key="3">
    <source>
        <dbReference type="Proteomes" id="UP000054350"/>
    </source>
</evidence>
<dbReference type="VEuPathDB" id="FungiDB:AMAG_17939"/>
<gene>
    <name evidence="2" type="ORF">AMAG_17939</name>
</gene>
<dbReference type="Proteomes" id="UP000054350">
    <property type="component" value="Unassembled WGS sequence"/>
</dbReference>
<dbReference type="EMBL" id="GG745330">
    <property type="protein sequence ID" value="KNE56595.1"/>
    <property type="molecule type" value="Genomic_DNA"/>
</dbReference>
<reference evidence="3" key="2">
    <citation type="submission" date="2009-11" db="EMBL/GenBank/DDBJ databases">
        <title>The Genome Sequence of Allomyces macrogynus strain ATCC 38327.</title>
        <authorList>
            <consortium name="The Broad Institute Genome Sequencing Platform"/>
            <person name="Russ C."/>
            <person name="Cuomo C."/>
            <person name="Shea T."/>
            <person name="Young S.K."/>
            <person name="Zeng Q."/>
            <person name="Koehrsen M."/>
            <person name="Haas B."/>
            <person name="Borodovsky M."/>
            <person name="Guigo R."/>
            <person name="Alvarado L."/>
            <person name="Berlin A."/>
            <person name="Borenstein D."/>
            <person name="Chen Z."/>
            <person name="Engels R."/>
            <person name="Freedman E."/>
            <person name="Gellesch M."/>
            <person name="Goldberg J."/>
            <person name="Griggs A."/>
            <person name="Gujja S."/>
            <person name="Heiman D."/>
            <person name="Hepburn T."/>
            <person name="Howarth C."/>
            <person name="Jen D."/>
            <person name="Larson L."/>
            <person name="Lewis B."/>
            <person name="Mehta T."/>
            <person name="Park D."/>
            <person name="Pearson M."/>
            <person name="Roberts A."/>
            <person name="Saif S."/>
            <person name="Shenoy N."/>
            <person name="Sisk P."/>
            <person name="Stolte C."/>
            <person name="Sykes S."/>
            <person name="Walk T."/>
            <person name="White J."/>
            <person name="Yandava C."/>
            <person name="Burger G."/>
            <person name="Gray M.W."/>
            <person name="Holland P.W.H."/>
            <person name="King N."/>
            <person name="Lang F.B.F."/>
            <person name="Roger A.J."/>
            <person name="Ruiz-Trillo I."/>
            <person name="Lander E."/>
            <person name="Nusbaum C."/>
        </authorList>
    </citation>
    <scope>NUCLEOTIDE SEQUENCE [LARGE SCALE GENOMIC DNA]</scope>
    <source>
        <strain evidence="3">ATCC 38327</strain>
    </source>
</reference>
<keyword evidence="3" id="KW-1185">Reference proteome</keyword>
<feature type="compositionally biased region" description="Basic and acidic residues" evidence="1">
    <location>
        <begin position="249"/>
        <end position="263"/>
    </location>
</feature>
<accession>A0A0L0S2G9</accession>
<reference evidence="2 3" key="1">
    <citation type="submission" date="2009-11" db="EMBL/GenBank/DDBJ databases">
        <title>Annotation of Allomyces macrogynus ATCC 38327.</title>
        <authorList>
            <consortium name="The Broad Institute Genome Sequencing Platform"/>
            <person name="Russ C."/>
            <person name="Cuomo C."/>
            <person name="Burger G."/>
            <person name="Gray M.W."/>
            <person name="Holland P.W.H."/>
            <person name="King N."/>
            <person name="Lang F.B.F."/>
            <person name="Roger A.J."/>
            <person name="Ruiz-Trillo I."/>
            <person name="Young S.K."/>
            <person name="Zeng Q."/>
            <person name="Gargeya S."/>
            <person name="Fitzgerald M."/>
            <person name="Haas B."/>
            <person name="Abouelleil A."/>
            <person name="Alvarado L."/>
            <person name="Arachchi H.M."/>
            <person name="Berlin A."/>
            <person name="Chapman S.B."/>
            <person name="Gearin G."/>
            <person name="Goldberg J."/>
            <person name="Griggs A."/>
            <person name="Gujja S."/>
            <person name="Hansen M."/>
            <person name="Heiman D."/>
            <person name="Howarth C."/>
            <person name="Larimer J."/>
            <person name="Lui A."/>
            <person name="MacDonald P.J.P."/>
            <person name="McCowen C."/>
            <person name="Montmayeur A."/>
            <person name="Murphy C."/>
            <person name="Neiman D."/>
            <person name="Pearson M."/>
            <person name="Priest M."/>
            <person name="Roberts A."/>
            <person name="Saif S."/>
            <person name="Shea T."/>
            <person name="Sisk P."/>
            <person name="Stolte C."/>
            <person name="Sykes S."/>
            <person name="Wortman J."/>
            <person name="Nusbaum C."/>
            <person name="Birren B."/>
        </authorList>
    </citation>
    <scope>NUCLEOTIDE SEQUENCE [LARGE SCALE GENOMIC DNA]</scope>
    <source>
        <strain evidence="2 3">ATCC 38327</strain>
    </source>
</reference>
<name>A0A0L0S2G9_ALLM3</name>
<evidence type="ECO:0000256" key="1">
    <source>
        <dbReference type="SAM" id="MobiDB-lite"/>
    </source>
</evidence>
<evidence type="ECO:0000313" key="2">
    <source>
        <dbReference type="EMBL" id="KNE56595.1"/>
    </source>
</evidence>
<feature type="region of interest" description="Disordered" evidence="1">
    <location>
        <begin position="249"/>
        <end position="278"/>
    </location>
</feature>
<sequence>MFRFVDPGHKSVVTVLELNHNELQAVIDNPLRAMPEDGADAEAIAASESDAAQHNRLLEAYCPHSQRDNSHPRYEQKFWSISGQQLREKQGKTQCSRCLAKFMKRGMLHEFAQAVVQDARSRQAPCRGRVPDGVVAVRSPAHAEQLSCQPPVPCRQCRPRLLRPARRAVHGLARPDAPRVGVDGQLWPLQLAWRVGAHQAHGPVPDPRWRSRCLARRVLVEQEVLVMRVGHAERPPPVELEALPHVQADPHTRSKRACESHQDRRARRAGRAVPAALAGPRAPAVRAAAACERRADWR</sequence>
<organism evidence="2 3">
    <name type="scientific">Allomyces macrogynus (strain ATCC 38327)</name>
    <name type="common">Allomyces javanicus var. macrogynus</name>
    <dbReference type="NCBI Taxonomy" id="578462"/>
    <lineage>
        <taxon>Eukaryota</taxon>
        <taxon>Fungi</taxon>
        <taxon>Fungi incertae sedis</taxon>
        <taxon>Blastocladiomycota</taxon>
        <taxon>Blastocladiomycetes</taxon>
        <taxon>Blastocladiales</taxon>
        <taxon>Blastocladiaceae</taxon>
        <taxon>Allomyces</taxon>
    </lineage>
</organism>
<protein>
    <submittedName>
        <fullName evidence="2">Uncharacterized protein</fullName>
    </submittedName>
</protein>
<dbReference type="AlphaFoldDB" id="A0A0L0S2G9"/>